<dbReference type="Gene3D" id="1.10.3720.10">
    <property type="entry name" value="MetI-like"/>
    <property type="match status" value="1"/>
</dbReference>
<evidence type="ECO:0000256" key="9">
    <source>
        <dbReference type="RuleBase" id="RU363032"/>
    </source>
</evidence>
<evidence type="ECO:0000256" key="2">
    <source>
        <dbReference type="ARBA" id="ARBA00005417"/>
    </source>
</evidence>
<keyword evidence="8 9" id="KW-0472">Membrane</keyword>
<dbReference type="CDD" id="cd06261">
    <property type="entry name" value="TM_PBP2"/>
    <property type="match status" value="1"/>
</dbReference>
<dbReference type="KEGG" id="srt:Srot_0770"/>
<dbReference type="Pfam" id="PF00005">
    <property type="entry name" value="ABC_tran"/>
    <property type="match status" value="2"/>
</dbReference>
<dbReference type="STRING" id="640132.Srot_0770"/>
<keyword evidence="13" id="KW-1185">Reference proteome</keyword>
<dbReference type="InterPro" id="IPR017871">
    <property type="entry name" value="ABC_transporter-like_CS"/>
</dbReference>
<comment type="similarity">
    <text evidence="9">Belongs to the binding-protein-dependent transport system permease family.</text>
</comment>
<evidence type="ECO:0000259" key="11">
    <source>
        <dbReference type="PROSITE" id="PS50928"/>
    </source>
</evidence>
<feature type="transmembrane region" description="Helical" evidence="9">
    <location>
        <begin position="132"/>
        <end position="151"/>
    </location>
</feature>
<dbReference type="AlphaFoldDB" id="D6ZDI5"/>
<dbReference type="PANTHER" id="PTHR43776:SF7">
    <property type="entry name" value="D,D-DIPEPTIDE TRANSPORT ATP-BINDING PROTEIN DDPF-RELATED"/>
    <property type="match status" value="1"/>
</dbReference>
<dbReference type="RefSeq" id="WP_013137705.1">
    <property type="nucleotide sequence ID" value="NC_014168.1"/>
</dbReference>
<dbReference type="eggNOG" id="COG1173">
    <property type="taxonomic scope" value="Bacteria"/>
</dbReference>
<evidence type="ECO:0000256" key="7">
    <source>
        <dbReference type="ARBA" id="ARBA00022989"/>
    </source>
</evidence>
<keyword evidence="7 9" id="KW-1133">Transmembrane helix</keyword>
<dbReference type="PROSITE" id="PS50928">
    <property type="entry name" value="ABC_TM1"/>
    <property type="match status" value="1"/>
</dbReference>
<dbReference type="eggNOG" id="COG4172">
    <property type="taxonomic scope" value="Bacteria"/>
</dbReference>
<dbReference type="Proteomes" id="UP000002247">
    <property type="component" value="Chromosome"/>
</dbReference>
<evidence type="ECO:0000256" key="3">
    <source>
        <dbReference type="ARBA" id="ARBA00022448"/>
    </source>
</evidence>
<dbReference type="InterPro" id="IPR003593">
    <property type="entry name" value="AAA+_ATPase"/>
</dbReference>
<dbReference type="HOGENOM" id="CLU_000604_86_2_11"/>
<dbReference type="GO" id="GO:0016887">
    <property type="term" value="F:ATP hydrolysis activity"/>
    <property type="evidence" value="ECO:0007669"/>
    <property type="project" value="InterPro"/>
</dbReference>
<dbReference type="InterPro" id="IPR035906">
    <property type="entry name" value="MetI-like_sf"/>
</dbReference>
<evidence type="ECO:0000256" key="5">
    <source>
        <dbReference type="ARBA" id="ARBA00022741"/>
    </source>
</evidence>
<protein>
    <submittedName>
        <fullName evidence="12">ABC transporter related protein</fullName>
    </submittedName>
</protein>
<dbReference type="SUPFAM" id="SSF52540">
    <property type="entry name" value="P-loop containing nucleoside triphosphate hydrolases"/>
    <property type="match status" value="2"/>
</dbReference>
<dbReference type="InterPro" id="IPR050319">
    <property type="entry name" value="ABC_transp_ATP-bind"/>
</dbReference>
<keyword evidence="6" id="KW-0067">ATP-binding</keyword>
<proteinExistence type="inferred from homology"/>
<dbReference type="Gene3D" id="3.40.50.300">
    <property type="entry name" value="P-loop containing nucleotide triphosphate hydrolases"/>
    <property type="match status" value="2"/>
</dbReference>
<dbReference type="InterPro" id="IPR003439">
    <property type="entry name" value="ABC_transporter-like_ATP-bd"/>
</dbReference>
<gene>
    <name evidence="12" type="ordered locus">Srot_0770</name>
</gene>
<comment type="similarity">
    <text evidence="2">Belongs to the ABC transporter superfamily.</text>
</comment>
<feature type="domain" description="ABC transporter" evidence="10">
    <location>
        <begin position="260"/>
        <end position="479"/>
    </location>
</feature>
<dbReference type="GO" id="GO:0005524">
    <property type="term" value="F:ATP binding"/>
    <property type="evidence" value="ECO:0007669"/>
    <property type="project" value="UniProtKB-KW"/>
</dbReference>
<feature type="domain" description="ABC transmembrane type-1" evidence="11">
    <location>
        <begin position="74"/>
        <end position="264"/>
    </location>
</feature>
<evidence type="ECO:0000256" key="4">
    <source>
        <dbReference type="ARBA" id="ARBA00022692"/>
    </source>
</evidence>
<feature type="transmembrane region" description="Helical" evidence="9">
    <location>
        <begin position="71"/>
        <end position="97"/>
    </location>
</feature>
<dbReference type="SMART" id="SM00382">
    <property type="entry name" value="AAA"/>
    <property type="match status" value="2"/>
</dbReference>
<dbReference type="PROSITE" id="PS00211">
    <property type="entry name" value="ABC_TRANSPORTER_1"/>
    <property type="match status" value="2"/>
</dbReference>
<organism evidence="12 13">
    <name type="scientific">Segniliparus rotundus (strain ATCC BAA-972 / CDC 1076 / CIP 108378 / DSM 44985 / JCM 13578)</name>
    <dbReference type="NCBI Taxonomy" id="640132"/>
    <lineage>
        <taxon>Bacteria</taxon>
        <taxon>Bacillati</taxon>
        <taxon>Actinomycetota</taxon>
        <taxon>Actinomycetes</taxon>
        <taxon>Mycobacteriales</taxon>
        <taxon>Segniliparaceae</taxon>
        <taxon>Segniliparus</taxon>
    </lineage>
</organism>
<evidence type="ECO:0000256" key="1">
    <source>
        <dbReference type="ARBA" id="ARBA00004141"/>
    </source>
</evidence>
<dbReference type="PROSITE" id="PS50893">
    <property type="entry name" value="ABC_TRANSPORTER_2"/>
    <property type="match status" value="2"/>
</dbReference>
<evidence type="ECO:0000256" key="8">
    <source>
        <dbReference type="ARBA" id="ARBA00023136"/>
    </source>
</evidence>
<sequence>MSRLTRGRLGRAGAVTPAVLVALATLCGPLFAPRNAEEAVTGPFDPPGPGAPLGGDELGRDVLSRLLDGGFGLTATSMAIAVLVTLLAAVLGTLSALEGPLARAIHVCTDLLVLLPALLVAMLVLLRLGGGSGAAAASALLLVAVLAGTPYSARVFGGAAAVVAKSGFVEVALANGFGHWRVAAEEILPNLRATFVTQLALRFVEATALVSTVAFLRLPAPLGPSNWAVMVRDSVGPGLWLNPLAAAAPAFAIVALSLAVRHAIMAYAPAPDGPESIPEPHGVVEPVEGKLTAVLGASGSGKTTAMLRLVSPPGLDGEALRRFRRTQISFAGQDPGSELTPTMRVSALLSETAARPERIPELIARLGLTQSHLRKKARELSGGEQRRVALARAVLRENPVLVVDEPFAGLDSARRDAVAALLREIADEGKAVVASGHDETTLRALADEVTIIGENVEFAPPPRRKELSGARARAPHKVVFEARDVRICSQDGATLLADGAFTLCAGTLTGLVGDSGTGKTTLARAMVGLDAPQSGDWTALAPRSIQLVPQNPAGTLNPRRTVRQTLLGAAPRQERHSVEVAGLLGQVGLPAELADRMPGQLSGGQRQRVAVARALAYRPTVLVCDEVTSALDARTAESIMLLIGEIAHEEGLAALVISHDLMLVQRHCPRVLTLQNGRLSAE</sequence>
<keyword evidence="4 9" id="KW-0812">Transmembrane</keyword>
<dbReference type="SUPFAM" id="SSF161098">
    <property type="entry name" value="MetI-like"/>
    <property type="match status" value="1"/>
</dbReference>
<evidence type="ECO:0000256" key="6">
    <source>
        <dbReference type="ARBA" id="ARBA00022840"/>
    </source>
</evidence>
<name>D6ZDI5_SEGRD</name>
<dbReference type="InterPro" id="IPR000515">
    <property type="entry name" value="MetI-like"/>
</dbReference>
<dbReference type="GO" id="GO:0005886">
    <property type="term" value="C:plasma membrane"/>
    <property type="evidence" value="ECO:0007669"/>
    <property type="project" value="UniProtKB-SubCell"/>
</dbReference>
<comment type="subcellular location">
    <subcellularLocation>
        <location evidence="9">Cell membrane</location>
        <topology evidence="9">Multi-pass membrane protein</topology>
    </subcellularLocation>
    <subcellularLocation>
        <location evidence="1">Membrane</location>
        <topology evidence="1">Multi-pass membrane protein</topology>
    </subcellularLocation>
</comment>
<dbReference type="EMBL" id="CP001958">
    <property type="protein sequence ID" value="ADG97249.1"/>
    <property type="molecule type" value="Genomic_DNA"/>
</dbReference>
<accession>D6ZDI5</accession>
<feature type="transmembrane region" description="Helical" evidence="9">
    <location>
        <begin position="240"/>
        <end position="260"/>
    </location>
</feature>
<dbReference type="InterPro" id="IPR027417">
    <property type="entry name" value="P-loop_NTPase"/>
</dbReference>
<feature type="transmembrane region" description="Helical" evidence="9">
    <location>
        <begin position="104"/>
        <end position="126"/>
    </location>
</feature>
<evidence type="ECO:0000259" key="10">
    <source>
        <dbReference type="PROSITE" id="PS50893"/>
    </source>
</evidence>
<dbReference type="Pfam" id="PF00528">
    <property type="entry name" value="BPD_transp_1"/>
    <property type="match status" value="1"/>
</dbReference>
<reference evidence="12 13" key="1">
    <citation type="journal article" date="2010" name="Stand. Genomic Sci.">
        <title>Complete genome sequence of Segniliparus rotundus type strain (CDC 1076).</title>
        <authorList>
            <person name="Sikorski J."/>
            <person name="Lapidus A."/>
            <person name="Copeland A."/>
            <person name="Misra M."/>
            <person name="Glavina Del Rio T."/>
            <person name="Nolan M."/>
            <person name="Lucas S."/>
            <person name="Chen F."/>
            <person name="Tice H."/>
            <person name="Cheng J.F."/>
            <person name="Jando M."/>
            <person name="Schneider S."/>
            <person name="Bruce D."/>
            <person name="Goodwin L."/>
            <person name="Pitluck S."/>
            <person name="Liolios K."/>
            <person name="Mikhailova N."/>
            <person name="Pati A."/>
            <person name="Ivanova N."/>
            <person name="Mavromatis K."/>
            <person name="Chen A."/>
            <person name="Palaniappan K."/>
            <person name="Chertkov O."/>
            <person name="Land M."/>
            <person name="Hauser L."/>
            <person name="Chang Y.J."/>
            <person name="Jeffries C.D."/>
            <person name="Brettin T."/>
            <person name="Detter J.C."/>
            <person name="Han C."/>
            <person name="Rohde M."/>
            <person name="Goker M."/>
            <person name="Bristow J."/>
            <person name="Eisen J.A."/>
            <person name="Markowitz V."/>
            <person name="Hugenholtz P."/>
            <person name="Kyrpides N.C."/>
            <person name="Klenk H.P."/>
        </authorList>
    </citation>
    <scope>NUCLEOTIDE SEQUENCE [LARGE SCALE GENOMIC DNA]</scope>
    <source>
        <strain evidence="13">ATCC BAA-972 / CDC 1076 / CIP 108378 / DSM 44985 / JCM 13578</strain>
    </source>
</reference>
<dbReference type="PANTHER" id="PTHR43776">
    <property type="entry name" value="TRANSPORT ATP-BINDING PROTEIN"/>
    <property type="match status" value="1"/>
</dbReference>
<feature type="transmembrane region" description="Helical" evidence="9">
    <location>
        <begin position="12"/>
        <end position="32"/>
    </location>
</feature>
<keyword evidence="5" id="KW-0547">Nucleotide-binding</keyword>
<evidence type="ECO:0000313" key="13">
    <source>
        <dbReference type="Proteomes" id="UP000002247"/>
    </source>
</evidence>
<evidence type="ECO:0000313" key="12">
    <source>
        <dbReference type="EMBL" id="ADG97249.1"/>
    </source>
</evidence>
<dbReference type="GO" id="GO:0055085">
    <property type="term" value="P:transmembrane transport"/>
    <property type="evidence" value="ECO:0007669"/>
    <property type="project" value="InterPro"/>
</dbReference>
<keyword evidence="3 9" id="KW-0813">Transport</keyword>
<feature type="domain" description="ABC transporter" evidence="10">
    <location>
        <begin position="480"/>
        <end position="682"/>
    </location>
</feature>